<protein>
    <submittedName>
        <fullName evidence="1">Uncharacterized protein</fullName>
    </submittedName>
</protein>
<sequence>MAHDPLSSETSAEARHRLRLALSRFYNLEPFDLFFAPSLHVAKVLLSQLFLRQEQARNQQRYASRFPITELTTLPAVPLIAGSIMLVPHVELPNGRVRPLRDCQNQGVTEASESFASVLHQRLIEEAHLFVTRLDRHAEICSDLVLVALRTYDFSTLVRSELRLFEQGLTLTAIRQALQRIRDPQWRPYNAATVDALSLSGPLPLSSSHQPGLPFASFNVPAALISTLSDADDVVKWPQHSRLQLNANVRGSGKKSVNMTHQLSRRLQFLLGAGGKSEKAAGRPGGPGSGR</sequence>
<proteinExistence type="predicted"/>
<dbReference type="OrthoDB" id="5822449at2"/>
<accession>A0A506Q4R4</accession>
<dbReference type="EMBL" id="VHJA01000060">
    <property type="protein sequence ID" value="TPV40425.1"/>
    <property type="molecule type" value="Genomic_DNA"/>
</dbReference>
<evidence type="ECO:0000313" key="2">
    <source>
        <dbReference type="Proteomes" id="UP000317747"/>
    </source>
</evidence>
<dbReference type="Proteomes" id="UP000317747">
    <property type="component" value="Unassembled WGS sequence"/>
</dbReference>
<gene>
    <name evidence="1" type="ORF">FJW01_11945</name>
</gene>
<comment type="caution">
    <text evidence="1">The sequence shown here is derived from an EMBL/GenBank/DDBJ whole genome shotgun (WGS) entry which is preliminary data.</text>
</comment>
<dbReference type="Pfam" id="PF19488">
    <property type="entry name" value="DUF6024"/>
    <property type="match status" value="1"/>
</dbReference>
<name>A0A506Q4R4_9GAMM</name>
<keyword evidence="2" id="KW-1185">Reference proteome</keyword>
<evidence type="ECO:0000313" key="1">
    <source>
        <dbReference type="EMBL" id="TPV40425.1"/>
    </source>
</evidence>
<dbReference type="AlphaFoldDB" id="A0A506Q4R4"/>
<dbReference type="InterPro" id="IPR046066">
    <property type="entry name" value="DUF6024"/>
</dbReference>
<organism evidence="1 2">
    <name type="scientific">Pantoea deleyi</name>
    <dbReference type="NCBI Taxonomy" id="470932"/>
    <lineage>
        <taxon>Bacteria</taxon>
        <taxon>Pseudomonadati</taxon>
        <taxon>Pseudomonadota</taxon>
        <taxon>Gammaproteobacteria</taxon>
        <taxon>Enterobacterales</taxon>
        <taxon>Erwiniaceae</taxon>
        <taxon>Pantoea</taxon>
    </lineage>
</organism>
<dbReference type="RefSeq" id="WP_140917133.1">
    <property type="nucleotide sequence ID" value="NZ_CP071405.1"/>
</dbReference>
<reference evidence="1 2" key="1">
    <citation type="submission" date="2019-06" db="EMBL/GenBank/DDBJ databases">
        <title>Taxogenomics and systematics of the genus Pantoea.</title>
        <authorList>
            <person name="Tambong J.T."/>
        </authorList>
    </citation>
    <scope>NUCLEOTIDE SEQUENCE [LARGE SCALE GENOMIC DNA]</scope>
    <source>
        <strain evidence="1 2">LMG 24200</strain>
    </source>
</reference>